<comment type="caution">
    <text evidence="1">The sequence shown here is derived from an EMBL/GenBank/DDBJ whole genome shotgun (WGS) entry which is preliminary data.</text>
</comment>
<dbReference type="EMBL" id="JABWDY010021196">
    <property type="protein sequence ID" value="KAF5192546.1"/>
    <property type="molecule type" value="Genomic_DNA"/>
</dbReference>
<reference evidence="1 2" key="1">
    <citation type="submission" date="2020-06" db="EMBL/GenBank/DDBJ databases">
        <title>Transcriptomic and genomic resources for Thalictrum thalictroides and T. hernandezii: Facilitating candidate gene discovery in an emerging model plant lineage.</title>
        <authorList>
            <person name="Arias T."/>
            <person name="Riano-Pachon D.M."/>
            <person name="Di Stilio V.S."/>
        </authorList>
    </citation>
    <scope>NUCLEOTIDE SEQUENCE [LARGE SCALE GENOMIC DNA]</scope>
    <source>
        <strain evidence="2">cv. WT478/WT964</strain>
        <tissue evidence="1">Leaves</tissue>
    </source>
</reference>
<sequence>MNRTLLESMHKGQFLKQKPDDAYKFIQELAENSQQWGRSNEDIALVEGVPKKPGMYSVKQDPEFTSTISKLATTVESLTKKIDAFNMSSANNVTSINMVEPCAQCGDISHSFDSCPVFANNEPTLEQIFTYNAYNRRPTANTFGNTYHPDMMNHPNFRWSQLNNVMSPPNYQSNSQPPTPNNNKAIVVDPMSNYQAPAAHPNNNVSLENTLKIVALNLEQANKQIEQG</sequence>
<keyword evidence="2" id="KW-1185">Reference proteome</keyword>
<proteinExistence type="predicted"/>
<dbReference type="OrthoDB" id="1305902at2759"/>
<accession>A0A7J6W5B1</accession>
<dbReference type="Proteomes" id="UP000554482">
    <property type="component" value="Unassembled WGS sequence"/>
</dbReference>
<protein>
    <submittedName>
        <fullName evidence="1">Uncharacterized protein</fullName>
    </submittedName>
</protein>
<organism evidence="1 2">
    <name type="scientific">Thalictrum thalictroides</name>
    <name type="common">Rue-anemone</name>
    <name type="synonym">Anemone thalictroides</name>
    <dbReference type="NCBI Taxonomy" id="46969"/>
    <lineage>
        <taxon>Eukaryota</taxon>
        <taxon>Viridiplantae</taxon>
        <taxon>Streptophyta</taxon>
        <taxon>Embryophyta</taxon>
        <taxon>Tracheophyta</taxon>
        <taxon>Spermatophyta</taxon>
        <taxon>Magnoliopsida</taxon>
        <taxon>Ranunculales</taxon>
        <taxon>Ranunculaceae</taxon>
        <taxon>Thalictroideae</taxon>
        <taxon>Thalictrum</taxon>
    </lineage>
</organism>
<dbReference type="AlphaFoldDB" id="A0A7J6W5B1"/>
<name>A0A7J6W5B1_THATH</name>
<gene>
    <name evidence="1" type="ORF">FRX31_017867</name>
</gene>
<evidence type="ECO:0000313" key="2">
    <source>
        <dbReference type="Proteomes" id="UP000554482"/>
    </source>
</evidence>
<evidence type="ECO:0000313" key="1">
    <source>
        <dbReference type="EMBL" id="KAF5192546.1"/>
    </source>
</evidence>